<evidence type="ECO:0000313" key="2">
    <source>
        <dbReference type="Proteomes" id="UP000294894"/>
    </source>
</evidence>
<proteinExistence type="predicted"/>
<organism evidence="1 2">
    <name type="scientific">Nocardioides euryhalodurans</name>
    <dbReference type="NCBI Taxonomy" id="2518370"/>
    <lineage>
        <taxon>Bacteria</taxon>
        <taxon>Bacillati</taxon>
        <taxon>Actinomycetota</taxon>
        <taxon>Actinomycetes</taxon>
        <taxon>Propionibacteriales</taxon>
        <taxon>Nocardioidaceae</taxon>
        <taxon>Nocardioides</taxon>
    </lineage>
</organism>
<dbReference type="KEGG" id="noy:EXE57_14115"/>
<dbReference type="PANTHER" id="PTHR35526">
    <property type="entry name" value="ANTI-SIGMA-F FACTOR RSBW-RELATED"/>
    <property type="match status" value="1"/>
</dbReference>
<dbReference type="SUPFAM" id="SSF55874">
    <property type="entry name" value="ATPase domain of HSP90 chaperone/DNA topoisomerase II/histidine kinase"/>
    <property type="match status" value="1"/>
</dbReference>
<gene>
    <name evidence="1" type="ORF">EXE57_14115</name>
</gene>
<dbReference type="InterPro" id="IPR050267">
    <property type="entry name" value="Anti-sigma-factor_SerPK"/>
</dbReference>
<sequence>MSLNRPALSVVPVPHSVHRARRWVIETITDIGRPELVETAELGVSELVTNAVLHATDPISVRVRGTLAHPRVEVRDGSTDPPVMPHLLADQALPPDDETLLLTFGRGLDIVARCAEAWGADIEDSGKVMWFVPATNAREQGVTGAVTGLPEPPKRSERDTIHVRLLGAPIRALAEFETHYRELRREVRLLALAHEDKYPLAKSLADLFGSLQREVQDGLDADEVRRARAEGREAVDLDVPVSADEAETMGRFVELLDFADEFCRQQQLLSLARTESQVHFQTWFFSEFTRQGSGHAPRRWGGAVAQA</sequence>
<reference evidence="1 2" key="1">
    <citation type="submission" date="2019-03" db="EMBL/GenBank/DDBJ databases">
        <title>Three New Species of Nocardioides, Nocardioides euryhalodurans sp. nov., Nocardioides seonyuensis sp. nov. and Nocardioides eburneoflavus sp. nov., Iolated from Soil.</title>
        <authorList>
            <person name="Roh S.G."/>
            <person name="Lee C."/>
            <person name="Kim M.-K."/>
            <person name="Kim S.B."/>
        </authorList>
    </citation>
    <scope>NUCLEOTIDE SEQUENCE [LARGE SCALE GENOMIC DNA]</scope>
    <source>
        <strain evidence="1 2">MMS17-SY117</strain>
    </source>
</reference>
<accession>A0A4P7GMW5</accession>
<evidence type="ECO:0000313" key="1">
    <source>
        <dbReference type="EMBL" id="QBR93269.1"/>
    </source>
</evidence>
<keyword evidence="1" id="KW-0067">ATP-binding</keyword>
<keyword evidence="1" id="KW-0547">Nucleotide-binding</keyword>
<dbReference type="CDD" id="cd16936">
    <property type="entry name" value="HATPase_RsbW-like"/>
    <property type="match status" value="1"/>
</dbReference>
<dbReference type="GO" id="GO:0005524">
    <property type="term" value="F:ATP binding"/>
    <property type="evidence" value="ECO:0007669"/>
    <property type="project" value="UniProtKB-KW"/>
</dbReference>
<name>A0A4P7GMW5_9ACTN</name>
<keyword evidence="2" id="KW-1185">Reference proteome</keyword>
<dbReference type="InterPro" id="IPR036890">
    <property type="entry name" value="HATPase_C_sf"/>
</dbReference>
<dbReference type="AlphaFoldDB" id="A0A4P7GMW5"/>
<dbReference type="EMBL" id="CP038267">
    <property type="protein sequence ID" value="QBR93269.1"/>
    <property type="molecule type" value="Genomic_DNA"/>
</dbReference>
<dbReference type="PANTHER" id="PTHR35526:SF3">
    <property type="entry name" value="ANTI-SIGMA-F FACTOR RSBW"/>
    <property type="match status" value="1"/>
</dbReference>
<dbReference type="Proteomes" id="UP000294894">
    <property type="component" value="Chromosome"/>
</dbReference>
<dbReference type="RefSeq" id="WP_135078524.1">
    <property type="nucleotide sequence ID" value="NZ_CP038267.1"/>
</dbReference>
<protein>
    <submittedName>
        <fullName evidence="1">ATP-binding protein</fullName>
    </submittedName>
</protein>
<dbReference type="Gene3D" id="3.30.565.10">
    <property type="entry name" value="Histidine kinase-like ATPase, C-terminal domain"/>
    <property type="match status" value="1"/>
</dbReference>
<dbReference type="OrthoDB" id="5244329at2"/>